<evidence type="ECO:0000313" key="2">
    <source>
        <dbReference type="EMBL" id="KAH7983339.1"/>
    </source>
</evidence>
<gene>
    <name evidence="2" type="ORF">HPB52_011246</name>
</gene>
<comment type="caution">
    <text evidence="2">The sequence shown here is derived from an EMBL/GenBank/DDBJ whole genome shotgun (WGS) entry which is preliminary data.</text>
</comment>
<sequence>MAEVIDVPPEDEASIGPSSRLVCDHADDDGQFILTASAQPECRTDHHEVVCVYGGPYAHRSYGRGTEPPENIFVLCSYGTAECGGGRVEATAPNHEGQVSQLERTRKHPSLGNGLRAVASEPPSG</sequence>
<accession>A0A9D4YPA0</accession>
<dbReference type="Proteomes" id="UP000821837">
    <property type="component" value="Chromosome 1"/>
</dbReference>
<reference evidence="2" key="1">
    <citation type="journal article" date="2020" name="Cell">
        <title>Large-Scale Comparative Analyses of Tick Genomes Elucidate Their Genetic Diversity and Vector Capacities.</title>
        <authorList>
            <consortium name="Tick Genome and Microbiome Consortium (TIGMIC)"/>
            <person name="Jia N."/>
            <person name="Wang J."/>
            <person name="Shi W."/>
            <person name="Du L."/>
            <person name="Sun Y."/>
            <person name="Zhan W."/>
            <person name="Jiang J.F."/>
            <person name="Wang Q."/>
            <person name="Zhang B."/>
            <person name="Ji P."/>
            <person name="Bell-Sakyi L."/>
            <person name="Cui X.M."/>
            <person name="Yuan T.T."/>
            <person name="Jiang B.G."/>
            <person name="Yang W.F."/>
            <person name="Lam T.T."/>
            <person name="Chang Q.C."/>
            <person name="Ding S.J."/>
            <person name="Wang X.J."/>
            <person name="Zhu J.G."/>
            <person name="Ruan X.D."/>
            <person name="Zhao L."/>
            <person name="Wei J.T."/>
            <person name="Ye R.Z."/>
            <person name="Que T.C."/>
            <person name="Du C.H."/>
            <person name="Zhou Y.H."/>
            <person name="Cheng J.X."/>
            <person name="Dai P.F."/>
            <person name="Guo W.B."/>
            <person name="Han X.H."/>
            <person name="Huang E.J."/>
            <person name="Li L.F."/>
            <person name="Wei W."/>
            <person name="Gao Y.C."/>
            <person name="Liu J.Z."/>
            <person name="Shao H.Z."/>
            <person name="Wang X."/>
            <person name="Wang C.C."/>
            <person name="Yang T.C."/>
            <person name="Huo Q.B."/>
            <person name="Li W."/>
            <person name="Chen H.Y."/>
            <person name="Chen S.E."/>
            <person name="Zhou L.G."/>
            <person name="Ni X.B."/>
            <person name="Tian J.H."/>
            <person name="Sheng Y."/>
            <person name="Liu T."/>
            <person name="Pan Y.S."/>
            <person name="Xia L.Y."/>
            <person name="Li J."/>
            <person name="Zhao F."/>
            <person name="Cao W.C."/>
        </authorList>
    </citation>
    <scope>NUCLEOTIDE SEQUENCE</scope>
    <source>
        <strain evidence="2">Rsan-2018</strain>
    </source>
</reference>
<dbReference type="EMBL" id="JABSTV010001245">
    <property type="protein sequence ID" value="KAH7983339.1"/>
    <property type="molecule type" value="Genomic_DNA"/>
</dbReference>
<organism evidence="2 3">
    <name type="scientific">Rhipicephalus sanguineus</name>
    <name type="common">Brown dog tick</name>
    <name type="synonym">Ixodes sanguineus</name>
    <dbReference type="NCBI Taxonomy" id="34632"/>
    <lineage>
        <taxon>Eukaryota</taxon>
        <taxon>Metazoa</taxon>
        <taxon>Ecdysozoa</taxon>
        <taxon>Arthropoda</taxon>
        <taxon>Chelicerata</taxon>
        <taxon>Arachnida</taxon>
        <taxon>Acari</taxon>
        <taxon>Parasitiformes</taxon>
        <taxon>Ixodida</taxon>
        <taxon>Ixodoidea</taxon>
        <taxon>Ixodidae</taxon>
        <taxon>Rhipicephalinae</taxon>
        <taxon>Rhipicephalus</taxon>
        <taxon>Rhipicephalus</taxon>
    </lineage>
</organism>
<dbReference type="AlphaFoldDB" id="A0A9D4YPA0"/>
<reference evidence="2" key="2">
    <citation type="submission" date="2021-09" db="EMBL/GenBank/DDBJ databases">
        <authorList>
            <person name="Jia N."/>
            <person name="Wang J."/>
            <person name="Shi W."/>
            <person name="Du L."/>
            <person name="Sun Y."/>
            <person name="Zhan W."/>
            <person name="Jiang J."/>
            <person name="Wang Q."/>
            <person name="Zhang B."/>
            <person name="Ji P."/>
            <person name="Sakyi L.B."/>
            <person name="Cui X."/>
            <person name="Yuan T."/>
            <person name="Jiang B."/>
            <person name="Yang W."/>
            <person name="Lam T.T.-Y."/>
            <person name="Chang Q."/>
            <person name="Ding S."/>
            <person name="Wang X."/>
            <person name="Zhu J."/>
            <person name="Ruan X."/>
            <person name="Zhao L."/>
            <person name="Wei J."/>
            <person name="Que T."/>
            <person name="Du C."/>
            <person name="Cheng J."/>
            <person name="Dai P."/>
            <person name="Han X."/>
            <person name="Huang E."/>
            <person name="Gao Y."/>
            <person name="Liu J."/>
            <person name="Shao H."/>
            <person name="Ye R."/>
            <person name="Li L."/>
            <person name="Wei W."/>
            <person name="Wang X."/>
            <person name="Wang C."/>
            <person name="Huo Q."/>
            <person name="Li W."/>
            <person name="Guo W."/>
            <person name="Chen H."/>
            <person name="Chen S."/>
            <person name="Zhou L."/>
            <person name="Zhou L."/>
            <person name="Ni X."/>
            <person name="Tian J."/>
            <person name="Zhou Y."/>
            <person name="Sheng Y."/>
            <person name="Liu T."/>
            <person name="Pan Y."/>
            <person name="Xia L."/>
            <person name="Li J."/>
            <person name="Zhao F."/>
            <person name="Cao W."/>
        </authorList>
    </citation>
    <scope>NUCLEOTIDE SEQUENCE</scope>
    <source>
        <strain evidence="2">Rsan-2018</strain>
        <tissue evidence="2">Larvae</tissue>
    </source>
</reference>
<keyword evidence="3" id="KW-1185">Reference proteome</keyword>
<evidence type="ECO:0000256" key="1">
    <source>
        <dbReference type="SAM" id="MobiDB-lite"/>
    </source>
</evidence>
<name>A0A9D4YPA0_RHISA</name>
<feature type="region of interest" description="Disordered" evidence="1">
    <location>
        <begin position="90"/>
        <end position="125"/>
    </location>
</feature>
<proteinExistence type="predicted"/>
<evidence type="ECO:0000313" key="3">
    <source>
        <dbReference type="Proteomes" id="UP000821837"/>
    </source>
</evidence>
<protein>
    <submittedName>
        <fullName evidence="2">Uncharacterized protein</fullName>
    </submittedName>
</protein>